<accession>A0A023FC00</accession>
<evidence type="ECO:0000313" key="4">
    <source>
        <dbReference type="EMBL" id="JAC19047.1"/>
    </source>
</evidence>
<reference evidence="4" key="1">
    <citation type="submission" date="2014-03" db="EMBL/GenBank/DDBJ databases">
        <title>The sialotranscriptome of Amblyomma triste, Amblyomma parvum and Amblyomma cajennense ticks, uncovered by 454-based RNA-seq.</title>
        <authorList>
            <person name="Garcia G.R."/>
            <person name="Gardinassi L.G."/>
            <person name="Ribeiro J.M."/>
            <person name="Anatriello E."/>
            <person name="Ferreira B.R."/>
            <person name="Moreira H.N."/>
            <person name="Mafra C."/>
            <person name="Olegario M.M."/>
            <person name="Szabo P.J."/>
            <person name="Miranda-Santos I.K."/>
            <person name="Maruyama S.R."/>
        </authorList>
    </citation>
    <scope>NUCLEOTIDE SEQUENCE</scope>
    <source>
        <strain evidence="4">Uberlandia</strain>
        <tissue evidence="4">Salivary glands</tissue>
    </source>
</reference>
<evidence type="ECO:0000259" key="3">
    <source>
        <dbReference type="Pfam" id="PF15430"/>
    </source>
</evidence>
<feature type="domain" description="Single" evidence="3">
    <location>
        <begin position="56"/>
        <end position="122"/>
    </location>
</feature>
<organism evidence="4">
    <name type="scientific">Amblyomma cajennense</name>
    <name type="common">Cayenne tick</name>
    <name type="synonym">Acarus cajennensis</name>
    <dbReference type="NCBI Taxonomy" id="34607"/>
    <lineage>
        <taxon>Eukaryota</taxon>
        <taxon>Metazoa</taxon>
        <taxon>Ecdysozoa</taxon>
        <taxon>Arthropoda</taxon>
        <taxon>Chelicerata</taxon>
        <taxon>Arachnida</taxon>
        <taxon>Acari</taxon>
        <taxon>Parasitiformes</taxon>
        <taxon>Ixodida</taxon>
        <taxon>Ixodoidea</taxon>
        <taxon>Ixodidae</taxon>
        <taxon>Amblyomminae</taxon>
        <taxon>Amblyomma</taxon>
    </lineage>
</organism>
<proteinExistence type="evidence at transcript level"/>
<dbReference type="InterPro" id="IPR029277">
    <property type="entry name" value="SVWC_dom"/>
</dbReference>
<evidence type="ECO:0000256" key="1">
    <source>
        <dbReference type="ARBA" id="ARBA00004613"/>
    </source>
</evidence>
<dbReference type="Pfam" id="PF15430">
    <property type="entry name" value="SVWC"/>
    <property type="match status" value="1"/>
</dbReference>
<protein>
    <recommendedName>
        <fullName evidence="3">Single domain-containing protein</fullName>
    </recommendedName>
</protein>
<comment type="subcellular location">
    <subcellularLocation>
        <location evidence="1">Secreted</location>
    </subcellularLocation>
</comment>
<sequence length="136" mass="15329">HTLLHCKEASTPVFSWERIMRTSIILVLALAANAVCAANTYSILRDHSLHTQDGNCWFRGYKLSMRAAVNMEIPCERWRCRSQRNYPIVVLGGCEKVTVSGRYIEEIPQNASNLFPRCCPKNKIVVSFAATSLQPS</sequence>
<keyword evidence="2" id="KW-0964">Secreted</keyword>
<dbReference type="AlphaFoldDB" id="A0A023FC00"/>
<dbReference type="GO" id="GO:0005576">
    <property type="term" value="C:extracellular region"/>
    <property type="evidence" value="ECO:0007669"/>
    <property type="project" value="UniProtKB-SubCell"/>
</dbReference>
<feature type="non-terminal residue" evidence="4">
    <location>
        <position position="1"/>
    </location>
</feature>
<feature type="non-terminal residue" evidence="4">
    <location>
        <position position="136"/>
    </location>
</feature>
<evidence type="ECO:0000256" key="2">
    <source>
        <dbReference type="ARBA" id="ARBA00022525"/>
    </source>
</evidence>
<name>A0A023FC00_AMBCJ</name>
<dbReference type="EMBL" id="GBBK01005435">
    <property type="protein sequence ID" value="JAC19047.1"/>
    <property type="molecule type" value="mRNA"/>
</dbReference>